<sequence length="281" mass="30781">MAGCSWDSQRTDWSIAVVGSTLFWHQRSHSVAAASPLAGVYCAILCKPDALSHMSPSPAFGWLYRMLSSAHILASSTGKHLGTAEKRNSSGGRSGAGMPGHAIQRQPDRWVSAHLPQGDGGMLFFGLVSVLFGWSGCDRVQNSGTPLTPQPLWFVVLSTRMLATILRSSDELQEPNRDDLPNLSFSSQDLALDLRTYAKTTLYSVGKRLRGFRLRHKHGSRPRSRQRIPRGYVLKTRCLFPALPWAATAVQVRQLGSSTRVPISKPQVLEAAVGRLTSFSK</sequence>
<gene>
    <name evidence="2" type="ORF">B0H67DRAFT_139110</name>
</gene>
<reference evidence="2" key="1">
    <citation type="submission" date="2023-06" db="EMBL/GenBank/DDBJ databases">
        <title>Genome-scale phylogeny and comparative genomics of the fungal order Sordariales.</title>
        <authorList>
            <consortium name="Lawrence Berkeley National Laboratory"/>
            <person name="Hensen N."/>
            <person name="Bonometti L."/>
            <person name="Westerberg I."/>
            <person name="Brannstrom I.O."/>
            <person name="Guillou S."/>
            <person name="Cros-Aarteil S."/>
            <person name="Calhoun S."/>
            <person name="Haridas S."/>
            <person name="Kuo A."/>
            <person name="Mondo S."/>
            <person name="Pangilinan J."/>
            <person name="Riley R."/>
            <person name="Labutti K."/>
            <person name="Andreopoulos B."/>
            <person name="Lipzen A."/>
            <person name="Chen C."/>
            <person name="Yanf M."/>
            <person name="Daum C."/>
            <person name="Ng V."/>
            <person name="Clum A."/>
            <person name="Steindorff A."/>
            <person name="Ohm R."/>
            <person name="Martin F."/>
            <person name="Silar P."/>
            <person name="Natvig D."/>
            <person name="Lalanne C."/>
            <person name="Gautier V."/>
            <person name="Ament-Velasquez S.L."/>
            <person name="Kruys A."/>
            <person name="Hutchinson M.I."/>
            <person name="Powell A.J."/>
            <person name="Barry K."/>
            <person name="Miller A.N."/>
            <person name="Grigoriev I.V."/>
            <person name="Debuchy R."/>
            <person name="Gladieux P."/>
            <person name="Thoren M.H."/>
            <person name="Johannesson H."/>
        </authorList>
    </citation>
    <scope>NUCLEOTIDE SEQUENCE</scope>
    <source>
        <strain evidence="2">SMH4607-1</strain>
    </source>
</reference>
<evidence type="ECO:0000313" key="2">
    <source>
        <dbReference type="EMBL" id="KAK0725742.1"/>
    </source>
</evidence>
<evidence type="ECO:0000313" key="3">
    <source>
        <dbReference type="Proteomes" id="UP001172102"/>
    </source>
</evidence>
<protein>
    <submittedName>
        <fullName evidence="2">Uncharacterized protein</fullName>
    </submittedName>
</protein>
<keyword evidence="3" id="KW-1185">Reference proteome</keyword>
<name>A0AA40B137_9PEZI</name>
<feature type="region of interest" description="Disordered" evidence="1">
    <location>
        <begin position="78"/>
        <end position="102"/>
    </location>
</feature>
<accession>A0AA40B137</accession>
<dbReference type="EMBL" id="JAUKUA010000002">
    <property type="protein sequence ID" value="KAK0725742.1"/>
    <property type="molecule type" value="Genomic_DNA"/>
</dbReference>
<proteinExistence type="predicted"/>
<dbReference type="Proteomes" id="UP001172102">
    <property type="component" value="Unassembled WGS sequence"/>
</dbReference>
<comment type="caution">
    <text evidence="2">The sequence shown here is derived from an EMBL/GenBank/DDBJ whole genome shotgun (WGS) entry which is preliminary data.</text>
</comment>
<organism evidence="2 3">
    <name type="scientific">Lasiosphaeris hirsuta</name>
    <dbReference type="NCBI Taxonomy" id="260670"/>
    <lineage>
        <taxon>Eukaryota</taxon>
        <taxon>Fungi</taxon>
        <taxon>Dikarya</taxon>
        <taxon>Ascomycota</taxon>
        <taxon>Pezizomycotina</taxon>
        <taxon>Sordariomycetes</taxon>
        <taxon>Sordariomycetidae</taxon>
        <taxon>Sordariales</taxon>
        <taxon>Lasiosphaeriaceae</taxon>
        <taxon>Lasiosphaeris</taxon>
    </lineage>
</organism>
<dbReference type="AlphaFoldDB" id="A0AA40B137"/>
<evidence type="ECO:0000256" key="1">
    <source>
        <dbReference type="SAM" id="MobiDB-lite"/>
    </source>
</evidence>